<dbReference type="RefSeq" id="XP_037873003.1">
    <property type="nucleotide sequence ID" value="XM_038017075.2"/>
</dbReference>
<dbReference type="EnsemblMetazoa" id="XM_038017075.1">
    <property type="protein sequence ID" value="XP_037873003.1"/>
    <property type="gene ID" value="LOC119629819"/>
</dbReference>
<dbReference type="Proteomes" id="UP000005204">
    <property type="component" value="Unassembled WGS sequence"/>
</dbReference>
<keyword evidence="2" id="KW-1185">Reference proteome</keyword>
<reference evidence="2" key="1">
    <citation type="journal article" date="2008" name="Insect Biochem. Mol. Biol.">
        <title>The genome of a lepidopteran model insect, the silkworm Bombyx mori.</title>
        <authorList>
            <consortium name="International Silkworm Genome Consortium"/>
        </authorList>
    </citation>
    <scope>NUCLEOTIDE SEQUENCE [LARGE SCALE GENOMIC DNA]</scope>
    <source>
        <strain evidence="2">p50T</strain>
    </source>
</reference>
<dbReference type="GeneID" id="119629819"/>
<sequence length="156" mass="18413">MTTNSFSVSKLVFIIACSQELFAVRLHNLFQFIDGFRSEHNLQGFLHVGNDYAVFLKKPEPHDKYLVYELYEVKNVEELRNYQPRLLAISKVPVEYIKNQLKTFREELYKAKYEGGSVIPGTQVQTLREWQIERAINFDNTKILKNEMPILRTILR</sequence>
<evidence type="ECO:0000313" key="2">
    <source>
        <dbReference type="Proteomes" id="UP000005204"/>
    </source>
</evidence>
<proteinExistence type="predicted"/>
<reference evidence="1" key="2">
    <citation type="submission" date="2022-06" db="UniProtKB">
        <authorList>
            <consortium name="EnsemblMetazoa"/>
        </authorList>
    </citation>
    <scope>IDENTIFICATION</scope>
    <source>
        <strain evidence="1">p50T (Dazao)</strain>
    </source>
</reference>
<dbReference type="AlphaFoldDB" id="A0A8R2R3W0"/>
<evidence type="ECO:0000313" key="1">
    <source>
        <dbReference type="EnsemblMetazoa" id="XP_037873003.1"/>
    </source>
</evidence>
<name>A0A8R2R3W0_BOMMO</name>
<organism evidence="1 2">
    <name type="scientific">Bombyx mori</name>
    <name type="common">Silk moth</name>
    <dbReference type="NCBI Taxonomy" id="7091"/>
    <lineage>
        <taxon>Eukaryota</taxon>
        <taxon>Metazoa</taxon>
        <taxon>Ecdysozoa</taxon>
        <taxon>Arthropoda</taxon>
        <taxon>Hexapoda</taxon>
        <taxon>Insecta</taxon>
        <taxon>Pterygota</taxon>
        <taxon>Neoptera</taxon>
        <taxon>Endopterygota</taxon>
        <taxon>Lepidoptera</taxon>
        <taxon>Glossata</taxon>
        <taxon>Ditrysia</taxon>
        <taxon>Bombycoidea</taxon>
        <taxon>Bombycidae</taxon>
        <taxon>Bombycinae</taxon>
        <taxon>Bombyx</taxon>
    </lineage>
</organism>
<dbReference type="KEGG" id="bmor:119629819"/>
<accession>A0A8R2R3W0</accession>
<protein>
    <submittedName>
        <fullName evidence="1">Uncharacterized protein</fullName>
    </submittedName>
</protein>